<evidence type="ECO:0000313" key="10">
    <source>
        <dbReference type="Proteomes" id="UP001529201"/>
    </source>
</evidence>
<comment type="similarity">
    <text evidence="2">Belongs to the oxygen-dependent FAD-linked oxidoreductase family.</text>
</comment>
<protein>
    <submittedName>
        <fullName evidence="8">FAD-dependent oxidoreductase</fullName>
    </submittedName>
</protein>
<keyword evidence="5" id="KW-0560">Oxidoreductase</keyword>
<dbReference type="Gene3D" id="3.30.465.10">
    <property type="match status" value="1"/>
</dbReference>
<dbReference type="InterPro" id="IPR036318">
    <property type="entry name" value="FAD-bd_PCMH-like_sf"/>
</dbReference>
<sequence length="457" mass="50675">MTNIKQTGTQDWPPIPEELQSICLDSDDDQYSRFQSNYFQVGHPALIFVAKTEAHVSEVIMYVAQLQRLAKDAVPFSIKSGGHGLTKQSINQNGVILDLSQMNRVTVLDAEKGIFETQCGAVWGDVAAKIGQSGLILSSGDFGDTGVGGLATAGGIGLLVRKQGLTIDRIISATVITGDGNRHVVSEEHEPDLFWALRGGSSQIGVVTNFVFQADAVPQTAQGVSVPIMYQKISYDLKDLWQFLRHWQQWLANCDYDLSSLLMITKQEGGNPLAATATNVWIGESTDKMKTLLRASKNLEQVVEYEWQQMSYADLVKAPHLDNKGDQDAYVKNVLVDQLDAEIVLKLAKLIALDSVMGLEVRAIDGAINMRAINFNAWAHRQAKFFIAVWCDPTMSDDLNQQFKALHLENLGVYGAYSSDISQAETKRVWPSETGRRLHQIAKQYDPNQIFNQSRRI</sequence>
<dbReference type="Pfam" id="PF01565">
    <property type="entry name" value="FAD_binding_4"/>
    <property type="match status" value="1"/>
</dbReference>
<dbReference type="SUPFAM" id="SSF56176">
    <property type="entry name" value="FAD-binding/transporter-associated domain-like"/>
    <property type="match status" value="1"/>
</dbReference>
<feature type="domain" description="FAD-binding PCMH-type" evidence="6">
    <location>
        <begin position="40"/>
        <end position="217"/>
    </location>
</feature>
<evidence type="ECO:0000256" key="3">
    <source>
        <dbReference type="ARBA" id="ARBA00022630"/>
    </source>
</evidence>
<dbReference type="RefSeq" id="WP_010285840.1">
    <property type="nucleotide sequence ID" value="NZ_CP042383.1"/>
</dbReference>
<keyword evidence="3" id="KW-0285">Flavoprotein</keyword>
<evidence type="ECO:0000256" key="1">
    <source>
        <dbReference type="ARBA" id="ARBA00001974"/>
    </source>
</evidence>
<gene>
    <name evidence="8" type="ORF">FGL85_05080</name>
    <name evidence="7" type="ORF">P1N92_01075</name>
</gene>
<dbReference type="PANTHER" id="PTHR42973:SF39">
    <property type="entry name" value="FAD-BINDING PCMH-TYPE DOMAIN-CONTAINING PROTEIN"/>
    <property type="match status" value="1"/>
</dbReference>
<accession>A0A5B8T276</accession>
<dbReference type="GO" id="GO:0071949">
    <property type="term" value="F:FAD binding"/>
    <property type="evidence" value="ECO:0007669"/>
    <property type="project" value="InterPro"/>
</dbReference>
<name>A0A5B8T276_LEUPS</name>
<keyword evidence="4" id="KW-0274">FAD</keyword>
<reference evidence="8 9" key="1">
    <citation type="submission" date="2019-06" db="EMBL/GenBank/DDBJ databases">
        <title>Genome analyses of bacteria isolated from kimchi.</title>
        <authorList>
            <person name="Lee S."/>
            <person name="Ahn S."/>
            <person name="Roh S."/>
        </authorList>
    </citation>
    <scope>NUCLEOTIDE SEQUENCE [LARGE SCALE GENOMIC DNA]</scope>
    <source>
        <strain evidence="8 9">CBA3630</strain>
    </source>
</reference>
<dbReference type="InterPro" id="IPR016169">
    <property type="entry name" value="FAD-bd_PCMH_sub2"/>
</dbReference>
<dbReference type="Proteomes" id="UP001529201">
    <property type="component" value="Unassembled WGS sequence"/>
</dbReference>
<proteinExistence type="inferred from homology"/>
<dbReference type="InterPro" id="IPR006094">
    <property type="entry name" value="Oxid_FAD_bind_N"/>
</dbReference>
<evidence type="ECO:0000256" key="2">
    <source>
        <dbReference type="ARBA" id="ARBA00005466"/>
    </source>
</evidence>
<dbReference type="KEGG" id="lpse:FGL85_05080"/>
<dbReference type="GO" id="GO:0016491">
    <property type="term" value="F:oxidoreductase activity"/>
    <property type="evidence" value="ECO:0007669"/>
    <property type="project" value="UniProtKB-KW"/>
</dbReference>
<dbReference type="EMBL" id="JARGDN010000002">
    <property type="protein sequence ID" value="MDG9732709.1"/>
    <property type="molecule type" value="Genomic_DNA"/>
</dbReference>
<evidence type="ECO:0000256" key="5">
    <source>
        <dbReference type="ARBA" id="ARBA00023002"/>
    </source>
</evidence>
<dbReference type="AlphaFoldDB" id="A0A5B8T276"/>
<dbReference type="PROSITE" id="PS51387">
    <property type="entry name" value="FAD_PCMH"/>
    <property type="match status" value="1"/>
</dbReference>
<organism evidence="8 9">
    <name type="scientific">Leuconostoc pseudomesenteroides</name>
    <dbReference type="NCBI Taxonomy" id="33968"/>
    <lineage>
        <taxon>Bacteria</taxon>
        <taxon>Bacillati</taxon>
        <taxon>Bacillota</taxon>
        <taxon>Bacilli</taxon>
        <taxon>Lactobacillales</taxon>
        <taxon>Lactobacillaceae</taxon>
        <taxon>Leuconostoc</taxon>
    </lineage>
</organism>
<dbReference type="Gene3D" id="3.40.462.20">
    <property type="match status" value="1"/>
</dbReference>
<evidence type="ECO:0000313" key="9">
    <source>
        <dbReference type="Proteomes" id="UP000321296"/>
    </source>
</evidence>
<dbReference type="InterPro" id="IPR050416">
    <property type="entry name" value="FAD-linked_Oxidoreductase"/>
</dbReference>
<evidence type="ECO:0000313" key="8">
    <source>
        <dbReference type="EMBL" id="QEA41905.1"/>
    </source>
</evidence>
<reference evidence="7 10" key="2">
    <citation type="submission" date="2023-02" db="EMBL/GenBank/DDBJ databases">
        <title>Antimicrobial susceptibility testing and tentative epidemiological cut-off values for Lactobacillaceae family species intended for ingestion.</title>
        <authorList>
            <person name="Noehr-Meldgaard K."/>
            <person name="Struve C."/>
            <person name="Ingmer H."/>
            <person name="Koza A."/>
            <person name="Al-Nakeeb K."/>
            <person name="Agersoe Y."/>
        </authorList>
    </citation>
    <scope>NUCLEOTIDE SEQUENCE [LARGE SCALE GENOMIC DNA]</scope>
    <source>
        <strain evidence="7 10">DSM 20193</strain>
    </source>
</reference>
<dbReference type="Gene3D" id="3.30.43.10">
    <property type="entry name" value="Uridine Diphospho-n-acetylenolpyruvylglucosamine Reductase, domain 2"/>
    <property type="match status" value="1"/>
</dbReference>
<dbReference type="EMBL" id="CP042383">
    <property type="protein sequence ID" value="QEA41905.1"/>
    <property type="molecule type" value="Genomic_DNA"/>
</dbReference>
<evidence type="ECO:0000256" key="4">
    <source>
        <dbReference type="ARBA" id="ARBA00022827"/>
    </source>
</evidence>
<dbReference type="GeneID" id="64344225"/>
<dbReference type="InterPro" id="IPR016167">
    <property type="entry name" value="FAD-bd_PCMH_sub1"/>
</dbReference>
<dbReference type="InterPro" id="IPR016166">
    <property type="entry name" value="FAD-bd_PCMH"/>
</dbReference>
<comment type="cofactor">
    <cofactor evidence="1">
        <name>FAD</name>
        <dbReference type="ChEBI" id="CHEBI:57692"/>
    </cofactor>
</comment>
<evidence type="ECO:0000313" key="7">
    <source>
        <dbReference type="EMBL" id="MDG9732709.1"/>
    </source>
</evidence>
<dbReference type="PANTHER" id="PTHR42973">
    <property type="entry name" value="BINDING OXIDOREDUCTASE, PUTATIVE (AFU_ORTHOLOGUE AFUA_1G17690)-RELATED"/>
    <property type="match status" value="1"/>
</dbReference>
<evidence type="ECO:0000259" key="6">
    <source>
        <dbReference type="PROSITE" id="PS51387"/>
    </source>
</evidence>
<dbReference type="Proteomes" id="UP000321296">
    <property type="component" value="Chromosome"/>
</dbReference>
<keyword evidence="10" id="KW-1185">Reference proteome</keyword>